<keyword evidence="4" id="KW-1185">Reference proteome</keyword>
<gene>
    <name evidence="3" type="ORF">ITP53_03750</name>
</gene>
<dbReference type="AlphaFoldDB" id="A0A931EWW1"/>
<feature type="domain" description="Bacterial SCP orthologue" evidence="2">
    <location>
        <begin position="88"/>
        <end position="180"/>
    </location>
</feature>
<evidence type="ECO:0000313" key="3">
    <source>
        <dbReference type="EMBL" id="MBF8184867.1"/>
    </source>
</evidence>
<sequence>MKVRGCTAGTLRSSAKPEVNEDLRLDERSPGDNGGVSPRKLDQEKLKSALDGQLVALDEPSYDGPSAALPDALVSAVLAAYDRGLSPERDAARQAVRYLLGKLATAAPGRTVEVRVPPYAAVQAVAGPRHTRGTPPNVIETDARTWIELALGRLTWAEAMAKGAVSASGSRADLSAHLPL</sequence>
<dbReference type="InterPro" id="IPR036527">
    <property type="entry name" value="SCP2_sterol-bd_dom_sf"/>
</dbReference>
<evidence type="ECO:0000313" key="4">
    <source>
        <dbReference type="Proteomes" id="UP000605361"/>
    </source>
</evidence>
<protein>
    <recommendedName>
        <fullName evidence="2">Bacterial SCP orthologue domain-containing protein</fullName>
    </recommendedName>
</protein>
<evidence type="ECO:0000256" key="1">
    <source>
        <dbReference type="SAM" id="MobiDB-lite"/>
    </source>
</evidence>
<reference evidence="3" key="1">
    <citation type="submission" date="2020-11" db="EMBL/GenBank/DDBJ databases">
        <title>Whole-genome analyses of Nonomuraea sp. K274.</title>
        <authorList>
            <person name="Veyisoglu A."/>
        </authorList>
    </citation>
    <scope>NUCLEOTIDE SEQUENCE</scope>
    <source>
        <strain evidence="3">K274</strain>
    </source>
</reference>
<comment type="caution">
    <text evidence="3">The sequence shown here is derived from an EMBL/GenBank/DDBJ whole genome shotgun (WGS) entry which is preliminary data.</text>
</comment>
<feature type="region of interest" description="Disordered" evidence="1">
    <location>
        <begin position="1"/>
        <end position="43"/>
    </location>
</feature>
<accession>A0A931EWW1</accession>
<proteinExistence type="predicted"/>
<dbReference type="Gene3D" id="3.30.1050.40">
    <property type="match status" value="1"/>
</dbReference>
<dbReference type="Pfam" id="PF17844">
    <property type="entry name" value="SCP_3"/>
    <property type="match status" value="1"/>
</dbReference>
<dbReference type="EMBL" id="JADOGI010000006">
    <property type="protein sequence ID" value="MBF8184867.1"/>
    <property type="molecule type" value="Genomic_DNA"/>
</dbReference>
<name>A0A931EWW1_9ACTN</name>
<dbReference type="InterPro" id="IPR041629">
    <property type="entry name" value="SCP_3"/>
</dbReference>
<evidence type="ECO:0000259" key="2">
    <source>
        <dbReference type="Pfam" id="PF17844"/>
    </source>
</evidence>
<feature type="compositionally biased region" description="Basic and acidic residues" evidence="1">
    <location>
        <begin position="18"/>
        <end position="30"/>
    </location>
</feature>
<dbReference type="SUPFAM" id="SSF55718">
    <property type="entry name" value="SCP-like"/>
    <property type="match status" value="1"/>
</dbReference>
<organism evidence="3 4">
    <name type="scientific">Nonomuraea cypriaca</name>
    <dbReference type="NCBI Taxonomy" id="1187855"/>
    <lineage>
        <taxon>Bacteria</taxon>
        <taxon>Bacillati</taxon>
        <taxon>Actinomycetota</taxon>
        <taxon>Actinomycetes</taxon>
        <taxon>Streptosporangiales</taxon>
        <taxon>Streptosporangiaceae</taxon>
        <taxon>Nonomuraea</taxon>
    </lineage>
</organism>
<dbReference type="Proteomes" id="UP000605361">
    <property type="component" value="Unassembled WGS sequence"/>
</dbReference>